<reference evidence="1" key="1">
    <citation type="submission" date="2009-07" db="EMBL/GenBank/DDBJ databases">
        <authorList>
            <person name="Weinstock G."/>
            <person name="Sodergren E."/>
            <person name="Clifton S."/>
            <person name="Fulton L."/>
            <person name="Fulton B."/>
            <person name="Courtney L."/>
            <person name="Fronick C."/>
            <person name="Harrison M."/>
            <person name="Strong C."/>
            <person name="Farmer C."/>
            <person name="Delahaunty K."/>
            <person name="Markovic C."/>
            <person name="Hall O."/>
            <person name="Minx P."/>
            <person name="Tomlinson C."/>
            <person name="Mitreva M."/>
            <person name="Nelson J."/>
            <person name="Hou S."/>
            <person name="Wollam A."/>
            <person name="Pepin K.H."/>
            <person name="Johnson M."/>
            <person name="Bhonagiri V."/>
            <person name="Nash W.E."/>
            <person name="Warren W."/>
            <person name="Chinwalla A."/>
            <person name="Mardis E.R."/>
            <person name="Wilson R.K."/>
        </authorList>
    </citation>
    <scope>NUCLEOTIDE SEQUENCE [LARGE SCALE GENOMIC DNA]</scope>
    <source>
        <strain evidence="1">ATCC 29256</strain>
    </source>
</reference>
<evidence type="ECO:0000313" key="1">
    <source>
        <dbReference type="EMBL" id="EET46045.1"/>
    </source>
</evidence>
<proteinExistence type="predicted"/>
<evidence type="ECO:0000313" key="2">
    <source>
        <dbReference type="Proteomes" id="UP000005365"/>
    </source>
</evidence>
<dbReference type="EMBL" id="ACKO02000001">
    <property type="protein sequence ID" value="EET46045.1"/>
    <property type="molecule type" value="Genomic_DNA"/>
</dbReference>
<sequence length="46" mass="5118">MPFDSNFTSTKPGNIGLRGAGEMKNIRFILSICLRADNCYPNKKVV</sequence>
<dbReference type="AlphaFoldDB" id="C6M0X1"/>
<gene>
    <name evidence="1" type="ORF">NEISICOT_00148</name>
</gene>
<organism evidence="1 2">
    <name type="scientific">Neisseria sicca ATCC 29256</name>
    <dbReference type="NCBI Taxonomy" id="547045"/>
    <lineage>
        <taxon>Bacteria</taxon>
        <taxon>Pseudomonadati</taxon>
        <taxon>Pseudomonadota</taxon>
        <taxon>Betaproteobacteria</taxon>
        <taxon>Neisseriales</taxon>
        <taxon>Neisseriaceae</taxon>
        <taxon>Neisseria</taxon>
    </lineage>
</organism>
<comment type="caution">
    <text evidence="1">The sequence shown here is derived from an EMBL/GenBank/DDBJ whole genome shotgun (WGS) entry which is preliminary data.</text>
</comment>
<name>C6M0X1_NEISI</name>
<protein>
    <submittedName>
        <fullName evidence="1">Uncharacterized protein</fullName>
    </submittedName>
</protein>
<keyword evidence="2" id="KW-1185">Reference proteome</keyword>
<dbReference type="Proteomes" id="UP000005365">
    <property type="component" value="Unassembled WGS sequence"/>
</dbReference>
<accession>C6M0X1</accession>